<dbReference type="Pfam" id="PF10076">
    <property type="entry name" value="Phage_Mu_Gp48"/>
    <property type="match status" value="1"/>
</dbReference>
<dbReference type="InterPro" id="IPR018755">
    <property type="entry name" value="Phage_Mu_Gp48"/>
</dbReference>
<proteinExistence type="predicted"/>
<evidence type="ECO:0000313" key="1">
    <source>
        <dbReference type="EMBL" id="DAE12236.1"/>
    </source>
</evidence>
<reference evidence="1" key="1">
    <citation type="journal article" date="2021" name="Proc. Natl. Acad. Sci. U.S.A.">
        <title>A Catalog of Tens of Thousands of Viruses from Human Metagenomes Reveals Hidden Associations with Chronic Diseases.</title>
        <authorList>
            <person name="Tisza M.J."/>
            <person name="Buck C.B."/>
        </authorList>
    </citation>
    <scope>NUCLEOTIDE SEQUENCE</scope>
    <source>
        <strain evidence="1">CtuAx8</strain>
    </source>
</reference>
<sequence length="205" mass="23007">MTNKDFKEYALRAINKMYRNDPWVRELYQAAGLQLQDIDELLDVLLNNGFFDAVGERGLKVYEKDLGIKGDGSIEQRRDIVQMLWNNNGKCTLDRIRAIVKTFVLDDVDVQFEDGVLKIEFNNSSFVYAIPQIRSNLTVVKPSHIGLSINDVHSVDTELYAGGIVTTFETTTINPMVGFNSALDDASIVAGVYITKANVINHINC</sequence>
<protein>
    <submittedName>
        <fullName evidence="1">Tail protein</fullName>
    </submittedName>
</protein>
<dbReference type="EMBL" id="BK015545">
    <property type="protein sequence ID" value="DAE12236.1"/>
    <property type="molecule type" value="Genomic_DNA"/>
</dbReference>
<name>A0A8S5Q143_9CAUD</name>
<organism evidence="1">
    <name type="scientific">Myoviridae sp. ctuAx8</name>
    <dbReference type="NCBI Taxonomy" id="2825199"/>
    <lineage>
        <taxon>Viruses</taxon>
        <taxon>Duplodnaviria</taxon>
        <taxon>Heunggongvirae</taxon>
        <taxon>Uroviricota</taxon>
        <taxon>Caudoviricetes</taxon>
    </lineage>
</organism>
<accession>A0A8S5Q143</accession>